<gene>
    <name evidence="6" type="ORF">A2717_02575</name>
</gene>
<dbReference type="Pfam" id="PF13399">
    <property type="entry name" value="LytR_C"/>
    <property type="match status" value="1"/>
</dbReference>
<dbReference type="AlphaFoldDB" id="A0A1F5NA02"/>
<feature type="transmembrane region" description="Helical" evidence="3">
    <location>
        <begin position="25"/>
        <end position="44"/>
    </location>
</feature>
<dbReference type="EMBL" id="MFEH01000001">
    <property type="protein sequence ID" value="OGE74398.1"/>
    <property type="molecule type" value="Genomic_DNA"/>
</dbReference>
<dbReference type="InterPro" id="IPR004474">
    <property type="entry name" value="LytR_CpsA_psr"/>
</dbReference>
<evidence type="ECO:0000256" key="2">
    <source>
        <dbReference type="SAM" id="MobiDB-lite"/>
    </source>
</evidence>
<evidence type="ECO:0008006" key="8">
    <source>
        <dbReference type="Google" id="ProtNLM"/>
    </source>
</evidence>
<comment type="caution">
    <text evidence="6">The sequence shown here is derived from an EMBL/GenBank/DDBJ whole genome shotgun (WGS) entry which is preliminary data.</text>
</comment>
<evidence type="ECO:0000313" key="7">
    <source>
        <dbReference type="Proteomes" id="UP000177610"/>
    </source>
</evidence>
<protein>
    <recommendedName>
        <fullName evidence="8">Cell envelope-related transcriptional attenuator domain-containing protein</fullName>
    </recommendedName>
</protein>
<dbReference type="InterPro" id="IPR050922">
    <property type="entry name" value="LytR/CpsA/Psr_CW_biosynth"/>
</dbReference>
<evidence type="ECO:0000259" key="5">
    <source>
        <dbReference type="Pfam" id="PF13399"/>
    </source>
</evidence>
<name>A0A1F5NA02_9BACT</name>
<comment type="similarity">
    <text evidence="1">Belongs to the LytR/CpsA/Psr (LCP) family.</text>
</comment>
<evidence type="ECO:0000259" key="4">
    <source>
        <dbReference type="Pfam" id="PF03816"/>
    </source>
</evidence>
<feature type="domain" description="Cell envelope-related transcriptional attenuator" evidence="4">
    <location>
        <begin position="98"/>
        <end position="258"/>
    </location>
</feature>
<dbReference type="STRING" id="1817821.A2717_02575"/>
<dbReference type="NCBIfam" id="TIGR00350">
    <property type="entry name" value="lytR_cpsA_psr"/>
    <property type="match status" value="1"/>
</dbReference>
<keyword evidence="3" id="KW-0812">Transmembrane</keyword>
<dbReference type="Proteomes" id="UP000177610">
    <property type="component" value="Unassembled WGS sequence"/>
</dbReference>
<feature type="compositionally biased region" description="Pro residues" evidence="2">
    <location>
        <begin position="330"/>
        <end position="359"/>
    </location>
</feature>
<feature type="domain" description="LytR/CpsA/Psr regulator C-terminal" evidence="5">
    <location>
        <begin position="407"/>
        <end position="491"/>
    </location>
</feature>
<dbReference type="PANTHER" id="PTHR33392:SF6">
    <property type="entry name" value="POLYISOPRENYL-TEICHOIC ACID--PEPTIDOGLYCAN TEICHOIC ACID TRANSFERASE TAGU"/>
    <property type="match status" value="1"/>
</dbReference>
<dbReference type="Gene3D" id="3.40.630.190">
    <property type="entry name" value="LCP protein"/>
    <property type="match status" value="1"/>
</dbReference>
<evidence type="ECO:0000256" key="3">
    <source>
        <dbReference type="SAM" id="Phobius"/>
    </source>
</evidence>
<evidence type="ECO:0000313" key="6">
    <source>
        <dbReference type="EMBL" id="OGE74398.1"/>
    </source>
</evidence>
<organism evidence="6 7">
    <name type="scientific">Candidatus Doudnabacteria bacterium RIFCSPHIGHO2_01_FULL_41_86</name>
    <dbReference type="NCBI Taxonomy" id="1817821"/>
    <lineage>
        <taxon>Bacteria</taxon>
        <taxon>Candidatus Doudnaibacteriota</taxon>
    </lineage>
</organism>
<feature type="region of interest" description="Disordered" evidence="2">
    <location>
        <begin position="330"/>
        <end position="368"/>
    </location>
</feature>
<keyword evidence="3" id="KW-1133">Transmembrane helix</keyword>
<dbReference type="InterPro" id="IPR027381">
    <property type="entry name" value="LytR/CpsA/Psr_C"/>
</dbReference>
<reference evidence="6 7" key="1">
    <citation type="journal article" date="2016" name="Nat. Commun.">
        <title>Thousands of microbial genomes shed light on interconnected biogeochemical processes in an aquifer system.</title>
        <authorList>
            <person name="Anantharaman K."/>
            <person name="Brown C.T."/>
            <person name="Hug L.A."/>
            <person name="Sharon I."/>
            <person name="Castelle C.J."/>
            <person name="Probst A.J."/>
            <person name="Thomas B.C."/>
            <person name="Singh A."/>
            <person name="Wilkins M.J."/>
            <person name="Karaoz U."/>
            <person name="Brodie E.L."/>
            <person name="Williams K.H."/>
            <person name="Hubbard S.S."/>
            <person name="Banfield J.F."/>
        </authorList>
    </citation>
    <scope>NUCLEOTIDE SEQUENCE [LARGE SCALE GENOMIC DNA]</scope>
</reference>
<dbReference type="PANTHER" id="PTHR33392">
    <property type="entry name" value="POLYISOPRENYL-TEICHOIC ACID--PEPTIDOGLYCAN TEICHOIC ACID TRANSFERASE TAGU"/>
    <property type="match status" value="1"/>
</dbReference>
<keyword evidence="3" id="KW-0472">Membrane</keyword>
<sequence length="493" mass="53990">MNDFPELQQQYAPSHPKRHRRRWKWVVLILIILGIAGGVAFKYLTQANQIFTGDKNIFARIGNLLLSPDKELIGESNGQINILLMGIGGPGHEGALLTDTMLVANINIQTNEVVLTNIPRDFMVDLPKYRLQKINAAYAYAERDNPGTGGEAAIDEIEAVTGLEIPYYAVIDFKGFVKGVDDVGGLDITIDRTFTDAFYPDYKNGYLAPVTFTKGPEHMNGERALIFARSRKGNNNEGSDFARSERQKKILVAFKEKVFALKLNDLKTLNNLLGAFTDNFRTNMEPHELKRLTDLGSKIQEQSVYSFSLEPDGELVCSALIDLATGKPPVPIAVPPTPTPPPAGGPTPTPSPSPSPTPTPEEEPELDNPSTTAYVVIPCVGKTLADIHTHLKDSIYFAKLKKESAIVEIQNSTGKTGLANSLFGTLTNLGFEIKFTSFTGKVPLEQSIIYDNSHGGKPNTLEYLNSNYKLTISDVNYTGSTADFVIILGKDAL</sequence>
<accession>A0A1F5NA02</accession>
<dbReference type="Pfam" id="PF03816">
    <property type="entry name" value="LytR_cpsA_psr"/>
    <property type="match status" value="1"/>
</dbReference>
<proteinExistence type="inferred from homology"/>
<evidence type="ECO:0000256" key="1">
    <source>
        <dbReference type="ARBA" id="ARBA00006068"/>
    </source>
</evidence>